<dbReference type="Proteomes" id="UP000253215">
    <property type="component" value="Unassembled WGS sequence"/>
</dbReference>
<comment type="caution">
    <text evidence="1">The sequence shown here is derived from an EMBL/GenBank/DDBJ whole genome shotgun (WGS) entry which is preliminary data.</text>
</comment>
<evidence type="ECO:0000313" key="1">
    <source>
        <dbReference type="EMBL" id="RCW15819.1"/>
    </source>
</evidence>
<organism evidence="1 2">
    <name type="scientific">Streptococcus gallolyticus</name>
    <dbReference type="NCBI Taxonomy" id="315405"/>
    <lineage>
        <taxon>Bacteria</taxon>
        <taxon>Bacillati</taxon>
        <taxon>Bacillota</taxon>
        <taxon>Bacilli</taxon>
        <taxon>Lactobacillales</taxon>
        <taxon>Streptococcaceae</taxon>
        <taxon>Streptococcus</taxon>
    </lineage>
</organism>
<accession>A0A368UBG6</accession>
<gene>
    <name evidence="1" type="ORF">CAC02_10985</name>
</gene>
<name>A0A368UBG6_9STRE</name>
<protein>
    <submittedName>
        <fullName evidence="1">Uncharacterized protein</fullName>
    </submittedName>
</protein>
<reference evidence="1 2" key="1">
    <citation type="journal article" date="2018" name="Sci. Rep.">
        <title>Network-guided genomic and metagenomic analysis of the faecal microbiota of the critically endangered kakapo.</title>
        <authorList>
            <person name="Waite D.W."/>
            <person name="Dsouza M."/>
            <person name="Sekiguchi Y."/>
            <person name="Hugenholtz P."/>
            <person name="Taylor M.W."/>
        </authorList>
    </citation>
    <scope>NUCLEOTIDE SEQUENCE [LARGE SCALE GENOMIC DNA]</scope>
    <source>
        <strain evidence="1 2">BI02</strain>
    </source>
</reference>
<evidence type="ECO:0000313" key="2">
    <source>
        <dbReference type="Proteomes" id="UP000253215"/>
    </source>
</evidence>
<dbReference type="EMBL" id="NETH01000102">
    <property type="protein sequence ID" value="RCW15819.1"/>
    <property type="molecule type" value="Genomic_DNA"/>
</dbReference>
<dbReference type="AlphaFoldDB" id="A0A368UBG6"/>
<sequence>MLGITDIYQRMINETKNQVLKKLVKQVNSQNVNRYDYINASRHSRFLDWMSFFVSKAEELSYLLKIGNISPL</sequence>
<proteinExistence type="predicted"/>